<proteinExistence type="predicted"/>
<dbReference type="SMART" id="SM00198">
    <property type="entry name" value="SCP"/>
    <property type="match status" value="1"/>
</dbReference>
<protein>
    <submittedName>
        <fullName evidence="4">SCP protein</fullName>
    </submittedName>
</protein>
<dbReference type="GO" id="GO:0005576">
    <property type="term" value="C:extracellular region"/>
    <property type="evidence" value="ECO:0007669"/>
    <property type="project" value="InterPro"/>
</dbReference>
<keyword evidence="5" id="KW-1185">Reference proteome</keyword>
<dbReference type="InterPro" id="IPR018244">
    <property type="entry name" value="Allrgn_V5/Tpx1_CS"/>
</dbReference>
<dbReference type="EMBL" id="JAANYQ010000021">
    <property type="protein sequence ID" value="KAF4119779.1"/>
    <property type="molecule type" value="Genomic_DNA"/>
</dbReference>
<feature type="domain" description="SCP" evidence="3">
    <location>
        <begin position="46"/>
        <end position="194"/>
    </location>
</feature>
<dbReference type="GeneID" id="55970673"/>
<dbReference type="SUPFAM" id="SSF55797">
    <property type="entry name" value="PR-1-like"/>
    <property type="match status" value="1"/>
</dbReference>
<dbReference type="InterPro" id="IPR035940">
    <property type="entry name" value="CAP_sf"/>
</dbReference>
<organism evidence="4 5">
    <name type="scientific">Geosmithia morbida</name>
    <dbReference type="NCBI Taxonomy" id="1094350"/>
    <lineage>
        <taxon>Eukaryota</taxon>
        <taxon>Fungi</taxon>
        <taxon>Dikarya</taxon>
        <taxon>Ascomycota</taxon>
        <taxon>Pezizomycotina</taxon>
        <taxon>Sordariomycetes</taxon>
        <taxon>Hypocreomycetidae</taxon>
        <taxon>Hypocreales</taxon>
        <taxon>Bionectriaceae</taxon>
        <taxon>Geosmithia</taxon>
    </lineage>
</organism>
<dbReference type="InterPro" id="IPR014044">
    <property type="entry name" value="CAP_dom"/>
</dbReference>
<dbReference type="RefSeq" id="XP_035318431.1">
    <property type="nucleotide sequence ID" value="XM_035466420.1"/>
</dbReference>
<evidence type="ECO:0000259" key="3">
    <source>
        <dbReference type="SMART" id="SM00198"/>
    </source>
</evidence>
<dbReference type="PANTHER" id="PTHR10334">
    <property type="entry name" value="CYSTEINE-RICH SECRETORY PROTEIN-RELATED"/>
    <property type="match status" value="1"/>
</dbReference>
<sequence length="197" mass="21657">MRRLVIAMMIPLAASRPSSPDQTITAPASLPTDDDPSQRQWTDWKAFTSAVLDATNTYREQYQAANLAWNSTLSDYAARYLDSSGKATKRDGETSGGADGETRGGEEEEEDGDRDGCKPEHSGGPYGENLAIGYGSARESVEAWGDEGQEYTQGQGFTEKTGHFTQLVWKDTTDVGCARRLCGSRQGWYLYRRGVHL</sequence>
<dbReference type="Gene3D" id="3.40.33.10">
    <property type="entry name" value="CAP"/>
    <property type="match status" value="1"/>
</dbReference>
<evidence type="ECO:0000313" key="5">
    <source>
        <dbReference type="Proteomes" id="UP000749293"/>
    </source>
</evidence>
<dbReference type="PRINTS" id="PR00837">
    <property type="entry name" value="V5TPXLIKE"/>
</dbReference>
<keyword evidence="2" id="KW-0732">Signal</keyword>
<feature type="chain" id="PRO_5040390863" evidence="2">
    <location>
        <begin position="16"/>
        <end position="197"/>
    </location>
</feature>
<dbReference type="Pfam" id="PF00188">
    <property type="entry name" value="CAP"/>
    <property type="match status" value="1"/>
</dbReference>
<comment type="caution">
    <text evidence="4">The sequence shown here is derived from an EMBL/GenBank/DDBJ whole genome shotgun (WGS) entry which is preliminary data.</text>
</comment>
<dbReference type="InterPro" id="IPR001283">
    <property type="entry name" value="CRISP-related"/>
</dbReference>
<feature type="compositionally biased region" description="Polar residues" evidence="1">
    <location>
        <begin position="16"/>
        <end position="26"/>
    </location>
</feature>
<dbReference type="Proteomes" id="UP000749293">
    <property type="component" value="Unassembled WGS sequence"/>
</dbReference>
<evidence type="ECO:0000313" key="4">
    <source>
        <dbReference type="EMBL" id="KAF4119779.1"/>
    </source>
</evidence>
<evidence type="ECO:0000256" key="2">
    <source>
        <dbReference type="SAM" id="SignalP"/>
    </source>
</evidence>
<dbReference type="AlphaFoldDB" id="A0A9P5D2S2"/>
<feature type="signal peptide" evidence="2">
    <location>
        <begin position="1"/>
        <end position="15"/>
    </location>
</feature>
<accession>A0A9P5D2S2</accession>
<feature type="region of interest" description="Disordered" evidence="1">
    <location>
        <begin position="85"/>
        <end position="130"/>
    </location>
</feature>
<dbReference type="PROSITE" id="PS01009">
    <property type="entry name" value="CRISP_1"/>
    <property type="match status" value="1"/>
</dbReference>
<feature type="region of interest" description="Disordered" evidence="1">
    <location>
        <begin position="15"/>
        <end position="39"/>
    </location>
</feature>
<reference evidence="4" key="1">
    <citation type="submission" date="2020-03" db="EMBL/GenBank/DDBJ databases">
        <title>Site-based positive gene gene selection in Geosmithia morbida across the United States reveals a broad range of putative effectors and factors for local host and environmental adapation.</title>
        <authorList>
            <person name="Onufrak A."/>
            <person name="Murdoch R.W."/>
            <person name="Gazis R."/>
            <person name="Huff M."/>
            <person name="Staton M."/>
            <person name="Klingeman W."/>
            <person name="Hadziabdic D."/>
        </authorList>
    </citation>
    <scope>NUCLEOTIDE SEQUENCE</scope>
    <source>
        <strain evidence="4">1262</strain>
    </source>
</reference>
<evidence type="ECO:0000256" key="1">
    <source>
        <dbReference type="SAM" id="MobiDB-lite"/>
    </source>
</evidence>
<name>A0A9P5D2S2_9HYPO</name>
<dbReference type="OrthoDB" id="337038at2759"/>
<gene>
    <name evidence="4" type="ORF">GMORB2_4445</name>
</gene>